<evidence type="ECO:0000313" key="2">
    <source>
        <dbReference type="Proteomes" id="UP000221339"/>
    </source>
</evidence>
<name>A0A0K1LNC2_9CAUD</name>
<reference evidence="1 2" key="1">
    <citation type="journal article" date="2015" name="Genome Announc.">
        <title>Complete Genome Sequence of Caulobacter crescentus Siphophage Seuss.</title>
        <authorList>
            <person name="Sloan J.M."/>
            <person name="Keene J.L."/>
            <person name="Cahill J.L."/>
            <person name="Rasche E.S."/>
            <person name="Kuty Everett G.F."/>
        </authorList>
    </citation>
    <scope>NUCLEOTIDE SEQUENCE [LARGE SCALE GENOMIC DNA]</scope>
</reference>
<dbReference type="Proteomes" id="UP000221339">
    <property type="component" value="Segment"/>
</dbReference>
<organism evidence="1 2">
    <name type="scientific">Caulobacter phage Seuss</name>
    <dbReference type="NCBI Taxonomy" id="1675601"/>
    <lineage>
        <taxon>Viruses</taxon>
        <taxon>Duplodnaviria</taxon>
        <taxon>Heunggongvirae</taxon>
        <taxon>Uroviricota</taxon>
        <taxon>Caudoviricetes</taxon>
        <taxon>Seussvirus</taxon>
        <taxon>Seussvirus seuss</taxon>
    </lineage>
</organism>
<evidence type="ECO:0000313" key="1">
    <source>
        <dbReference type="EMBL" id="AKU43640.1"/>
    </source>
</evidence>
<protein>
    <submittedName>
        <fullName evidence="1">Uncharacterized protein</fullName>
    </submittedName>
</protein>
<proteinExistence type="predicted"/>
<keyword evidence="2" id="KW-1185">Reference proteome</keyword>
<dbReference type="EMBL" id="KT001914">
    <property type="protein sequence ID" value="AKU43640.1"/>
    <property type="molecule type" value="Genomic_DNA"/>
</dbReference>
<gene>
    <name evidence="1" type="ORF">CPT_Seuss114</name>
</gene>
<accession>A0A0K1LNC2</accession>
<sequence>MTIIRILYQSWLARRILHHQTCITAEFANPRSGMAVHVMHHRSKIRDLEERLRASKRKSRRAR</sequence>